<gene>
    <name evidence="1" type="ORF">DFR46_0047</name>
</gene>
<evidence type="ECO:0000313" key="2">
    <source>
        <dbReference type="Proteomes" id="UP000256310"/>
    </source>
</evidence>
<comment type="caution">
    <text evidence="1">The sequence shown here is derived from an EMBL/GenBank/DDBJ whole genome shotgun (WGS) entry which is preliminary data.</text>
</comment>
<accession>A0A3D9FBQ7</accession>
<dbReference type="InterPro" id="IPR011811">
    <property type="entry name" value="Peptidase_S51_cyanophycinase"/>
</dbReference>
<proteinExistence type="predicted"/>
<dbReference type="SUPFAM" id="SSF52317">
    <property type="entry name" value="Class I glutamine amidotransferase-like"/>
    <property type="match status" value="1"/>
</dbReference>
<evidence type="ECO:0000313" key="1">
    <source>
        <dbReference type="EMBL" id="RED15062.1"/>
    </source>
</evidence>
<dbReference type="OrthoDB" id="9799980at2"/>
<protein>
    <submittedName>
        <fullName evidence="1">Cyanophycinase</fullName>
    </submittedName>
</protein>
<reference evidence="1 2" key="1">
    <citation type="submission" date="2018-07" db="EMBL/GenBank/DDBJ databases">
        <title>Genomic Encyclopedia of Type Strains, Phase IV (KMG-IV): sequencing the most valuable type-strain genomes for metagenomic binning, comparative biology and taxonomic classification.</title>
        <authorList>
            <person name="Goeker M."/>
        </authorList>
    </citation>
    <scope>NUCLEOTIDE SEQUENCE [LARGE SCALE GENOMIC DNA]</scope>
    <source>
        <strain evidence="1 2">DSM 26725</strain>
    </source>
</reference>
<dbReference type="NCBIfam" id="TIGR02069">
    <property type="entry name" value="cyanophycinase"/>
    <property type="match status" value="1"/>
</dbReference>
<organism evidence="1 2">
    <name type="scientific">Parasphingopyxis lamellibrachiae</name>
    <dbReference type="NCBI Taxonomy" id="680125"/>
    <lineage>
        <taxon>Bacteria</taxon>
        <taxon>Pseudomonadati</taxon>
        <taxon>Pseudomonadota</taxon>
        <taxon>Alphaproteobacteria</taxon>
        <taxon>Sphingomonadales</taxon>
        <taxon>Sphingomonadaceae</taxon>
        <taxon>Parasphingopyxis</taxon>
    </lineage>
</organism>
<dbReference type="GO" id="GO:0016787">
    <property type="term" value="F:hydrolase activity"/>
    <property type="evidence" value="ECO:0007669"/>
    <property type="project" value="InterPro"/>
</dbReference>
<name>A0A3D9FBQ7_9SPHN</name>
<dbReference type="PANTHER" id="PTHR36175:SF1">
    <property type="entry name" value="CYANOPHYCINASE"/>
    <property type="match status" value="1"/>
</dbReference>
<sequence>MALRRLLAIVGVLLAGWLLFSGPAQAVNGRLLIVGGGLSLENDAIYRALIDHRPADAPRIAIIPAASAEPASQAAIFAGGLMFHGVEPENIAIVHLARSDDPDTPDVDETDWAAGADSAEEIAKIENAGAIWFAGGNPQRLTALLVQGRGADSPMLAAIRARLAAGAIVGGIDGAAAAMSNPMIAHGDAFNALFSEIRADSQEFANGVQPLVMPQGLRLFSPFTIDTRFGQEGRLGRLAHAIMGQPGPARIGLGIDVDTGLLVDLERASARVLGPGAVTLLDGRRASRTASISGFLVRGLRLSRLHEGDRLSLTDLEVSPDADRRPVEDRQRVYGGIWPSARSLDALESERRTLQVSERYLGGNAVIDVDVRQDHGKRNAEFTFVGRPESRYWRRAGDEGWAGTLTSISLTIDGHFSPSTSPRP</sequence>
<dbReference type="InterPro" id="IPR029062">
    <property type="entry name" value="Class_I_gatase-like"/>
</dbReference>
<dbReference type="AlphaFoldDB" id="A0A3D9FBQ7"/>
<keyword evidence="2" id="KW-1185">Reference proteome</keyword>
<dbReference type="Gene3D" id="3.40.50.880">
    <property type="match status" value="1"/>
</dbReference>
<dbReference type="EMBL" id="QRDP01000004">
    <property type="protein sequence ID" value="RED15062.1"/>
    <property type="molecule type" value="Genomic_DNA"/>
</dbReference>
<dbReference type="RefSeq" id="WP_116234631.1">
    <property type="nucleotide sequence ID" value="NZ_QRDP01000004.1"/>
</dbReference>
<dbReference type="Proteomes" id="UP000256310">
    <property type="component" value="Unassembled WGS sequence"/>
</dbReference>
<dbReference type="CDD" id="cd03145">
    <property type="entry name" value="GAT1_cyanophycinase"/>
    <property type="match status" value="1"/>
</dbReference>
<dbReference type="PANTHER" id="PTHR36175">
    <property type="entry name" value="CYANOPHYCINASE"/>
    <property type="match status" value="1"/>
</dbReference>